<proteinExistence type="predicted"/>
<gene>
    <name evidence="2" type="ORF">ATANTOWER_031961</name>
</gene>
<protein>
    <submittedName>
        <fullName evidence="2">Uncharacterized protein</fullName>
    </submittedName>
</protein>
<name>A0ABU7B3Q5_9TELE</name>
<organism evidence="2 3">
    <name type="scientific">Ataeniobius toweri</name>
    <dbReference type="NCBI Taxonomy" id="208326"/>
    <lineage>
        <taxon>Eukaryota</taxon>
        <taxon>Metazoa</taxon>
        <taxon>Chordata</taxon>
        <taxon>Craniata</taxon>
        <taxon>Vertebrata</taxon>
        <taxon>Euteleostomi</taxon>
        <taxon>Actinopterygii</taxon>
        <taxon>Neopterygii</taxon>
        <taxon>Teleostei</taxon>
        <taxon>Neoteleostei</taxon>
        <taxon>Acanthomorphata</taxon>
        <taxon>Ovalentaria</taxon>
        <taxon>Atherinomorphae</taxon>
        <taxon>Cyprinodontiformes</taxon>
        <taxon>Goodeidae</taxon>
        <taxon>Ataeniobius</taxon>
    </lineage>
</organism>
<reference evidence="2 3" key="1">
    <citation type="submission" date="2021-07" db="EMBL/GenBank/DDBJ databases">
        <authorList>
            <person name="Palmer J.M."/>
        </authorList>
    </citation>
    <scope>NUCLEOTIDE SEQUENCE [LARGE SCALE GENOMIC DNA]</scope>
    <source>
        <strain evidence="2 3">AT_MEX2019</strain>
        <tissue evidence="2">Muscle</tissue>
    </source>
</reference>
<dbReference type="Proteomes" id="UP001345963">
    <property type="component" value="Unassembled WGS sequence"/>
</dbReference>
<evidence type="ECO:0000313" key="2">
    <source>
        <dbReference type="EMBL" id="MED6245137.1"/>
    </source>
</evidence>
<feature type="region of interest" description="Disordered" evidence="1">
    <location>
        <begin position="19"/>
        <end position="43"/>
    </location>
</feature>
<keyword evidence="3" id="KW-1185">Reference proteome</keyword>
<evidence type="ECO:0000256" key="1">
    <source>
        <dbReference type="SAM" id="MobiDB-lite"/>
    </source>
</evidence>
<comment type="caution">
    <text evidence="2">The sequence shown here is derived from an EMBL/GenBank/DDBJ whole genome shotgun (WGS) entry which is preliminary data.</text>
</comment>
<sequence length="111" mass="12459">MLRRSSLLNETTGLWLEKHKNTQNTQTKRAKLRGGHRRRHLGAAGQALPAERALLHLQVDHKLSDRQKSLIPGPSVSVPLKALLFYLNTNSCTSSHQSIKLLKFAYDAPLI</sequence>
<feature type="compositionally biased region" description="Basic residues" evidence="1">
    <location>
        <begin position="28"/>
        <end position="41"/>
    </location>
</feature>
<dbReference type="EMBL" id="JAHUTI010040258">
    <property type="protein sequence ID" value="MED6245137.1"/>
    <property type="molecule type" value="Genomic_DNA"/>
</dbReference>
<accession>A0ABU7B3Q5</accession>
<evidence type="ECO:0000313" key="3">
    <source>
        <dbReference type="Proteomes" id="UP001345963"/>
    </source>
</evidence>